<dbReference type="GO" id="GO:0008270">
    <property type="term" value="F:zinc ion binding"/>
    <property type="evidence" value="ECO:0007669"/>
    <property type="project" value="InterPro"/>
</dbReference>
<dbReference type="InterPro" id="IPR055132">
    <property type="entry name" value="RNase_J_b_CASP"/>
</dbReference>
<keyword evidence="4 5" id="KW-0694">RNA-binding</keyword>
<dbReference type="InterPro" id="IPR041636">
    <property type="entry name" value="RNase_J_C"/>
</dbReference>
<evidence type="ECO:0000313" key="8">
    <source>
        <dbReference type="Proteomes" id="UP000177195"/>
    </source>
</evidence>
<evidence type="ECO:0000256" key="3">
    <source>
        <dbReference type="ARBA" id="ARBA00022839"/>
    </source>
</evidence>
<evidence type="ECO:0000259" key="6">
    <source>
        <dbReference type="SMART" id="SM00849"/>
    </source>
</evidence>
<comment type="subunit">
    <text evidence="5">Homodimer, may be a subunit of the RNA degradosome.</text>
</comment>
<dbReference type="InterPro" id="IPR042173">
    <property type="entry name" value="RNase_J_2"/>
</dbReference>
<dbReference type="Gene3D" id="3.60.15.10">
    <property type="entry name" value="Ribonuclease Z/Hydroxyacylglutathione hydrolase-like"/>
    <property type="match status" value="1"/>
</dbReference>
<dbReference type="Pfam" id="PF22505">
    <property type="entry name" value="RNase_J_b_CASP"/>
    <property type="match status" value="1"/>
</dbReference>
<dbReference type="NCBIfam" id="TIGR00649">
    <property type="entry name" value="MG423"/>
    <property type="match status" value="1"/>
</dbReference>
<dbReference type="EC" id="3.1.-.-" evidence="5"/>
<comment type="subcellular location">
    <subcellularLocation>
        <location evidence="5">Cytoplasm</location>
    </subcellularLocation>
</comment>
<comment type="caution">
    <text evidence="5">Lacks conserved residue(s) required for the propagation of feature annotation.</text>
</comment>
<reference evidence="7 8" key="1">
    <citation type="journal article" date="2016" name="Nat. Commun.">
        <title>Thousands of microbial genomes shed light on interconnected biogeochemical processes in an aquifer system.</title>
        <authorList>
            <person name="Anantharaman K."/>
            <person name="Brown C.T."/>
            <person name="Hug L.A."/>
            <person name="Sharon I."/>
            <person name="Castelle C.J."/>
            <person name="Probst A.J."/>
            <person name="Thomas B.C."/>
            <person name="Singh A."/>
            <person name="Wilkins M.J."/>
            <person name="Karaoz U."/>
            <person name="Brodie E.L."/>
            <person name="Williams K.H."/>
            <person name="Hubbard S.S."/>
            <person name="Banfield J.F."/>
        </authorList>
    </citation>
    <scope>NUCLEOTIDE SEQUENCE [LARGE SCALE GENOMIC DNA]</scope>
</reference>
<keyword evidence="5" id="KW-0378">Hydrolase</keyword>
<keyword evidence="2 5" id="KW-0540">Nuclease</keyword>
<gene>
    <name evidence="5" type="primary">rnj</name>
    <name evidence="7" type="ORF">A3I25_02810</name>
</gene>
<sequence length="564" mass="63122">MPPPKEGVIRIVPLGGVEEIGKNMTVIEIGNDIIIIDAGMHFSTDDTPGIDYVIPNTRYLEERKDRIRALILTHGHLDHIGGVPLVLSRIGNPPVYSRNLTVLMMRKRQAEFPHLPPLNAKVVEKNDVIQCGKLRVRFFGVTHTMPDSMGVIIETPYGWIVNPGDYKLDQIDGVVTENEEKVYNIFDEAKTLLLLSESTNIENEGFALPEIKVHQGLENLLKKVRGRTIIAAFSSHITRLAKIVDIAQNLNKKVAVDGRSMKTNIEVAVEAEFFKPNKGTIISIEEADKYPPERVVVLMTGAQGEEFASLNRAAQKTHKKFSLKKGDTIILSASIIPGNERQVERMKDGLARQGVKIISYRTPGEDFVHATGHGNIEDVRWLHRKVRPKFFVPIHGNHYRLQLHKDLALELGMSEENIVVPDNGSIIEITDGGKKISMLKEKAPAGPMMVDGFTVGDMQEIVIRDRQMLAEDGMFVIVAVLDSQTGKLRKSPDIISRGFVYLKNSQELLQHARLIIKRTVEESARGQNPINFDFVKERVTDNLSKFLVQKTAKHPLIIPVLLSV</sequence>
<dbReference type="SUPFAM" id="SSF56281">
    <property type="entry name" value="Metallo-hydrolase/oxidoreductase"/>
    <property type="match status" value="1"/>
</dbReference>
<comment type="caution">
    <text evidence="7">The sequence shown here is derived from an EMBL/GenBank/DDBJ whole genome shotgun (WGS) entry which is preliminary data.</text>
</comment>
<dbReference type="Proteomes" id="UP000177195">
    <property type="component" value="Unassembled WGS sequence"/>
</dbReference>
<feature type="domain" description="Metallo-beta-lactamase" evidence="6">
    <location>
        <begin position="21"/>
        <end position="217"/>
    </location>
</feature>
<accession>A0A1F6XU35</accession>
<dbReference type="PANTHER" id="PTHR43694:SF1">
    <property type="entry name" value="RIBONUCLEASE J"/>
    <property type="match status" value="1"/>
</dbReference>
<dbReference type="GO" id="GO:0004534">
    <property type="term" value="F:5'-3' RNA exonuclease activity"/>
    <property type="evidence" value="ECO:0007669"/>
    <property type="project" value="UniProtKB-UniRule"/>
</dbReference>
<protein>
    <recommendedName>
        <fullName evidence="5">Ribonuclease J</fullName>
        <shortName evidence="5">RNase J</shortName>
        <ecNumber evidence="5">3.1.-.-</ecNumber>
    </recommendedName>
</protein>
<dbReference type="HAMAP" id="MF_01491">
    <property type="entry name" value="RNase_J_bact"/>
    <property type="match status" value="1"/>
</dbReference>
<keyword evidence="5" id="KW-0255">Endonuclease</keyword>
<name>A0A1F6XU35_9BACT</name>
<evidence type="ECO:0000256" key="2">
    <source>
        <dbReference type="ARBA" id="ARBA00022722"/>
    </source>
</evidence>
<dbReference type="GO" id="GO:0006364">
    <property type="term" value="P:rRNA processing"/>
    <property type="evidence" value="ECO:0007669"/>
    <property type="project" value="UniProtKB-UniRule"/>
</dbReference>
<comment type="similarity">
    <text evidence="5">Belongs to the metallo-beta-lactamase superfamily. RNA-metabolizing metallo-beta-lactamase-like family. Bacterial RNase J subfamily.</text>
</comment>
<dbReference type="SMART" id="SM00849">
    <property type="entry name" value="Lactamase_B"/>
    <property type="match status" value="1"/>
</dbReference>
<dbReference type="InterPro" id="IPR004613">
    <property type="entry name" value="RNase_J"/>
</dbReference>
<dbReference type="Gene3D" id="3.10.20.580">
    <property type="match status" value="1"/>
</dbReference>
<dbReference type="GO" id="GO:0005737">
    <property type="term" value="C:cytoplasm"/>
    <property type="evidence" value="ECO:0007669"/>
    <property type="project" value="UniProtKB-SubCell"/>
</dbReference>
<dbReference type="AlphaFoldDB" id="A0A1F6XU35"/>
<dbReference type="PANTHER" id="PTHR43694">
    <property type="entry name" value="RIBONUCLEASE J"/>
    <property type="match status" value="1"/>
</dbReference>
<evidence type="ECO:0000256" key="5">
    <source>
        <dbReference type="HAMAP-Rule" id="MF_01491"/>
    </source>
</evidence>
<evidence type="ECO:0000256" key="4">
    <source>
        <dbReference type="ARBA" id="ARBA00022884"/>
    </source>
</evidence>
<dbReference type="InterPro" id="IPR030854">
    <property type="entry name" value="RNase_J_bac"/>
</dbReference>
<evidence type="ECO:0000256" key="1">
    <source>
        <dbReference type="ARBA" id="ARBA00022490"/>
    </source>
</evidence>
<dbReference type="Gene3D" id="3.40.50.10710">
    <property type="entry name" value="Metallo-hydrolase/oxidoreductase"/>
    <property type="match status" value="1"/>
</dbReference>
<dbReference type="CDD" id="cd07714">
    <property type="entry name" value="RNaseJ_MBL-fold"/>
    <property type="match status" value="1"/>
</dbReference>
<dbReference type="GO" id="GO:0003723">
    <property type="term" value="F:RNA binding"/>
    <property type="evidence" value="ECO:0007669"/>
    <property type="project" value="UniProtKB-UniRule"/>
</dbReference>
<keyword evidence="3 5" id="KW-0269">Exonuclease</keyword>
<evidence type="ECO:0000313" key="7">
    <source>
        <dbReference type="EMBL" id="OGI97593.1"/>
    </source>
</evidence>
<dbReference type="GO" id="GO:0004521">
    <property type="term" value="F:RNA endonuclease activity"/>
    <property type="evidence" value="ECO:0007669"/>
    <property type="project" value="UniProtKB-UniRule"/>
</dbReference>
<keyword evidence="1 5" id="KW-0963">Cytoplasm</keyword>
<dbReference type="InterPro" id="IPR036866">
    <property type="entry name" value="RibonucZ/Hydroxyglut_hydro"/>
</dbReference>
<dbReference type="InterPro" id="IPR001279">
    <property type="entry name" value="Metallo-B-lactamas"/>
</dbReference>
<organism evidence="7 8">
    <name type="scientific">Candidatus Nomurabacteria bacterium RIFCSPLOWO2_02_FULL_42_17</name>
    <dbReference type="NCBI Taxonomy" id="1801789"/>
    <lineage>
        <taxon>Bacteria</taxon>
        <taxon>Candidatus Nomuraibacteriota</taxon>
    </lineage>
</organism>
<comment type="function">
    <text evidence="5">An RNase that has 5'-3' exonuclease and possibly endonuclease activity. Involved in maturation of rRNA and in some organisms also mRNA maturation and/or decay.</text>
</comment>
<proteinExistence type="inferred from homology"/>
<dbReference type="Pfam" id="PF00753">
    <property type="entry name" value="Lactamase_B"/>
    <property type="match status" value="1"/>
</dbReference>
<dbReference type="Pfam" id="PF17770">
    <property type="entry name" value="RNase_J_C"/>
    <property type="match status" value="1"/>
</dbReference>
<keyword evidence="5" id="KW-0698">rRNA processing</keyword>
<dbReference type="EMBL" id="MFVN01000005">
    <property type="protein sequence ID" value="OGI97593.1"/>
    <property type="molecule type" value="Genomic_DNA"/>
</dbReference>